<evidence type="ECO:0000256" key="1">
    <source>
        <dbReference type="SAM" id="MobiDB-lite"/>
    </source>
</evidence>
<dbReference type="PANTHER" id="PTHR35558:SF1">
    <property type="entry name" value="ENDONUCLEASE_EXONUCLEASE_PHOSPHATASE DOMAIN-CONTAINING PROTEIN"/>
    <property type="match status" value="1"/>
</dbReference>
<reference evidence="2" key="1">
    <citation type="submission" date="2022-03" db="EMBL/GenBank/DDBJ databases">
        <authorList>
            <person name="Martin C."/>
        </authorList>
    </citation>
    <scope>NUCLEOTIDE SEQUENCE</scope>
</reference>
<comment type="caution">
    <text evidence="2">The sequence shown here is derived from an EMBL/GenBank/DDBJ whole genome shotgun (WGS) entry which is preliminary data.</text>
</comment>
<evidence type="ECO:0000313" key="3">
    <source>
        <dbReference type="Proteomes" id="UP000749559"/>
    </source>
</evidence>
<dbReference type="EMBL" id="CAIIXF020000007">
    <property type="protein sequence ID" value="CAH1788630.1"/>
    <property type="molecule type" value="Genomic_DNA"/>
</dbReference>
<dbReference type="OrthoDB" id="5573735at2759"/>
<keyword evidence="3" id="KW-1185">Reference proteome</keyword>
<feature type="region of interest" description="Disordered" evidence="1">
    <location>
        <begin position="48"/>
        <end position="126"/>
    </location>
</feature>
<feature type="compositionally biased region" description="Polar residues" evidence="1">
    <location>
        <begin position="48"/>
        <end position="97"/>
    </location>
</feature>
<proteinExistence type="predicted"/>
<evidence type="ECO:0000313" key="2">
    <source>
        <dbReference type="EMBL" id="CAH1788630.1"/>
    </source>
</evidence>
<feature type="compositionally biased region" description="Basic residues" evidence="1">
    <location>
        <begin position="571"/>
        <end position="581"/>
    </location>
</feature>
<protein>
    <submittedName>
        <fullName evidence="2">Uncharacterized protein</fullName>
    </submittedName>
</protein>
<dbReference type="AlphaFoldDB" id="A0A8J1UJZ7"/>
<dbReference type="PANTHER" id="PTHR35558">
    <property type="entry name" value="SGNH_HYDRO DOMAIN-CONTAINING PROTEIN"/>
    <property type="match status" value="1"/>
</dbReference>
<accession>A0A8J1UJZ7</accession>
<sequence>MASGGGPPGIPPIREALAMIDNQGVTGSYTNLLNLDANTIVSRSPLNAAGLSNDTRPSWPNNTNHSQQSGLSGNMGPQNSSNEGDSQTGAVNQQNGTLGYMGPLPNNLQTAPTAVSGQLNSDSNRHNIQSGYMGPPMMNQATSTISQEIIQTPNMGFQQNYPLNPEVQSQKGQNQFEYQIDRLLSQASNTNVTQNASQNKHPSQNVISGNMGPNNTLQSMPSQSQTAYNNGTPVNNNHHMSSGTHNIPNNGGVYQGMPVQQSQLGYMGPQANPIPQMSHNQFIQPGIGPVNTQRGHFPINQLNTNGSTQGTLVQVPNSGATGLQNTLYNGIPIGPRILTGMGNPSQFSWSAPLDSHLNEATKQKIISEEYIDFKTLLPASVKKKKKKPAFQFEQKQQDDGESMLIIAPEKDDQDLSYKEWQQAFNIFCTTYIRQHSHEAANLIKYGDKIRELSNNPESNWRYYDERFRENKKHGLQWHTWYNDFMLEATWVHRVPRQVQGKWKPNGKGQNGKNNSFRAICNQWNSGKFCPHSTCPRSHICSSCKGDHRVTDCNNKKEENGWGNRSKFDNKRKNKTQPFKRN</sequence>
<gene>
    <name evidence="2" type="ORF">OFUS_LOCUS14124</name>
</gene>
<dbReference type="Proteomes" id="UP000749559">
    <property type="component" value="Unassembled WGS sequence"/>
</dbReference>
<name>A0A8J1UJZ7_OWEFU</name>
<organism evidence="2 3">
    <name type="scientific">Owenia fusiformis</name>
    <name type="common">Polychaete worm</name>
    <dbReference type="NCBI Taxonomy" id="6347"/>
    <lineage>
        <taxon>Eukaryota</taxon>
        <taxon>Metazoa</taxon>
        <taxon>Spiralia</taxon>
        <taxon>Lophotrochozoa</taxon>
        <taxon>Annelida</taxon>
        <taxon>Polychaeta</taxon>
        <taxon>Sedentaria</taxon>
        <taxon>Canalipalpata</taxon>
        <taxon>Sabellida</taxon>
        <taxon>Oweniida</taxon>
        <taxon>Oweniidae</taxon>
        <taxon>Owenia</taxon>
    </lineage>
</organism>
<feature type="region of interest" description="Disordered" evidence="1">
    <location>
        <begin position="554"/>
        <end position="581"/>
    </location>
</feature>
<feature type="compositionally biased region" description="Polar residues" evidence="1">
    <location>
        <begin position="106"/>
        <end position="126"/>
    </location>
</feature>
<feature type="compositionally biased region" description="Basic and acidic residues" evidence="1">
    <location>
        <begin position="554"/>
        <end position="570"/>
    </location>
</feature>